<comment type="caution">
    <text evidence="1">The sequence shown here is derived from an EMBL/GenBank/DDBJ whole genome shotgun (WGS) entry which is preliminary data.</text>
</comment>
<sequence length="121" mass="13675">MSSHPQSFFIHSNETLKKSHQNVLGQRQLCEQNQPSRTSACSHGAGHAHDFFHISEKNRSRGVEKIAAGMWRKSRQGCGKYRSRGVEKIAAVMWKKSPTQPDSVQLGKKISTYKYPVDTHP</sequence>
<name>A0AAE1DRM4_9GAST</name>
<reference evidence="1" key="1">
    <citation type="journal article" date="2023" name="G3 (Bethesda)">
        <title>A reference genome for the long-term kleptoplast-retaining sea slug Elysia crispata morphotype clarki.</title>
        <authorList>
            <person name="Eastman K.E."/>
            <person name="Pendleton A.L."/>
            <person name="Shaikh M.A."/>
            <person name="Suttiyut T."/>
            <person name="Ogas R."/>
            <person name="Tomko P."/>
            <person name="Gavelis G."/>
            <person name="Widhalm J.R."/>
            <person name="Wisecaver J.H."/>
        </authorList>
    </citation>
    <scope>NUCLEOTIDE SEQUENCE</scope>
    <source>
        <strain evidence="1">ECLA1</strain>
    </source>
</reference>
<evidence type="ECO:0000313" key="2">
    <source>
        <dbReference type="Proteomes" id="UP001283361"/>
    </source>
</evidence>
<organism evidence="1 2">
    <name type="scientific">Elysia crispata</name>
    <name type="common">lettuce slug</name>
    <dbReference type="NCBI Taxonomy" id="231223"/>
    <lineage>
        <taxon>Eukaryota</taxon>
        <taxon>Metazoa</taxon>
        <taxon>Spiralia</taxon>
        <taxon>Lophotrochozoa</taxon>
        <taxon>Mollusca</taxon>
        <taxon>Gastropoda</taxon>
        <taxon>Heterobranchia</taxon>
        <taxon>Euthyneura</taxon>
        <taxon>Panpulmonata</taxon>
        <taxon>Sacoglossa</taxon>
        <taxon>Placobranchoidea</taxon>
        <taxon>Plakobranchidae</taxon>
        <taxon>Elysia</taxon>
    </lineage>
</organism>
<keyword evidence="2" id="KW-1185">Reference proteome</keyword>
<protein>
    <submittedName>
        <fullName evidence="1">Uncharacterized protein</fullName>
    </submittedName>
</protein>
<evidence type="ECO:0000313" key="1">
    <source>
        <dbReference type="EMBL" id="KAK3779128.1"/>
    </source>
</evidence>
<dbReference type="Proteomes" id="UP001283361">
    <property type="component" value="Unassembled WGS sequence"/>
</dbReference>
<accession>A0AAE1DRM4</accession>
<dbReference type="AlphaFoldDB" id="A0AAE1DRM4"/>
<gene>
    <name evidence="1" type="ORF">RRG08_011152</name>
</gene>
<dbReference type="EMBL" id="JAWDGP010002879">
    <property type="protein sequence ID" value="KAK3779128.1"/>
    <property type="molecule type" value="Genomic_DNA"/>
</dbReference>
<proteinExistence type="predicted"/>